<dbReference type="Gene3D" id="1.20.120.910">
    <property type="entry name" value="DksA, coiled-coil domain"/>
    <property type="match status" value="1"/>
</dbReference>
<evidence type="ECO:0000313" key="6">
    <source>
        <dbReference type="EMBL" id="GGF54534.1"/>
    </source>
</evidence>
<accession>A0A917BR91</accession>
<name>A0A917BR91_9ACTN</name>
<organism evidence="6 7">
    <name type="scientific">Marmoricola endophyticus</name>
    <dbReference type="NCBI Taxonomy" id="2040280"/>
    <lineage>
        <taxon>Bacteria</taxon>
        <taxon>Bacillati</taxon>
        <taxon>Actinomycetota</taxon>
        <taxon>Actinomycetes</taxon>
        <taxon>Propionibacteriales</taxon>
        <taxon>Nocardioidaceae</taxon>
        <taxon>Marmoricola</taxon>
    </lineage>
</organism>
<keyword evidence="7" id="KW-1185">Reference proteome</keyword>
<feature type="domain" description="Zinc finger DksA/TraR C4-type" evidence="5">
    <location>
        <begin position="77"/>
        <end position="104"/>
    </location>
</feature>
<evidence type="ECO:0000259" key="5">
    <source>
        <dbReference type="Pfam" id="PF01258"/>
    </source>
</evidence>
<dbReference type="RefSeq" id="WP_188780550.1">
    <property type="nucleotide sequence ID" value="NZ_BMKQ01000001.1"/>
</dbReference>
<dbReference type="SUPFAM" id="SSF57716">
    <property type="entry name" value="Glucocorticoid receptor-like (DNA-binding domain)"/>
    <property type="match status" value="1"/>
</dbReference>
<keyword evidence="3" id="KW-0862">Zinc</keyword>
<dbReference type="Proteomes" id="UP000649179">
    <property type="component" value="Unassembled WGS sequence"/>
</dbReference>
<evidence type="ECO:0000256" key="3">
    <source>
        <dbReference type="ARBA" id="ARBA00022833"/>
    </source>
</evidence>
<evidence type="ECO:0000256" key="1">
    <source>
        <dbReference type="ARBA" id="ARBA00022723"/>
    </source>
</evidence>
<dbReference type="PROSITE" id="PS51128">
    <property type="entry name" value="ZF_DKSA_2"/>
    <property type="match status" value="1"/>
</dbReference>
<dbReference type="Pfam" id="PF01258">
    <property type="entry name" value="zf-dskA_traR"/>
    <property type="match status" value="1"/>
</dbReference>
<reference evidence="6" key="2">
    <citation type="submission" date="2020-09" db="EMBL/GenBank/DDBJ databases">
        <authorList>
            <person name="Sun Q."/>
            <person name="Zhou Y."/>
        </authorList>
    </citation>
    <scope>NUCLEOTIDE SEQUENCE</scope>
    <source>
        <strain evidence="6">CGMCC 1.16067</strain>
    </source>
</reference>
<evidence type="ECO:0000313" key="7">
    <source>
        <dbReference type="Proteomes" id="UP000649179"/>
    </source>
</evidence>
<evidence type="ECO:0000256" key="4">
    <source>
        <dbReference type="PROSITE-ProRule" id="PRU00510"/>
    </source>
</evidence>
<dbReference type="GO" id="GO:0008270">
    <property type="term" value="F:zinc ion binding"/>
    <property type="evidence" value="ECO:0007669"/>
    <property type="project" value="UniProtKB-KW"/>
</dbReference>
<evidence type="ECO:0000256" key="2">
    <source>
        <dbReference type="ARBA" id="ARBA00022771"/>
    </source>
</evidence>
<gene>
    <name evidence="6" type="ORF">GCM10011519_30550</name>
</gene>
<dbReference type="AlphaFoldDB" id="A0A917BR91"/>
<dbReference type="PANTHER" id="PTHR33823">
    <property type="entry name" value="RNA POLYMERASE-BINDING TRANSCRIPTION FACTOR DKSA-RELATED"/>
    <property type="match status" value="1"/>
</dbReference>
<reference evidence="6" key="1">
    <citation type="journal article" date="2014" name="Int. J. Syst. Evol. Microbiol.">
        <title>Complete genome sequence of Corynebacterium casei LMG S-19264T (=DSM 44701T), isolated from a smear-ripened cheese.</title>
        <authorList>
            <consortium name="US DOE Joint Genome Institute (JGI-PGF)"/>
            <person name="Walter F."/>
            <person name="Albersmeier A."/>
            <person name="Kalinowski J."/>
            <person name="Ruckert C."/>
        </authorList>
    </citation>
    <scope>NUCLEOTIDE SEQUENCE</scope>
    <source>
        <strain evidence="6">CGMCC 1.16067</strain>
    </source>
</reference>
<keyword evidence="2" id="KW-0863">Zinc-finger</keyword>
<feature type="zinc finger region" description="dksA C4-type" evidence="4">
    <location>
        <begin position="82"/>
        <end position="106"/>
    </location>
</feature>
<dbReference type="EMBL" id="BMKQ01000001">
    <property type="protein sequence ID" value="GGF54534.1"/>
    <property type="molecule type" value="Genomic_DNA"/>
</dbReference>
<proteinExistence type="predicted"/>
<sequence length="113" mass="12153">MDTDQAARELRAKLAEIDEKAAVMTAPPDQAANISFGKRVGDGTQMAVDRMAQVGVHDKLLRTREDVLRALAKIEEGTYGRCDVCGELIPEARMEALPWAVLCVKDAAGAGGR</sequence>
<keyword evidence="1" id="KW-0479">Metal-binding</keyword>
<dbReference type="InterPro" id="IPR000962">
    <property type="entry name" value="Znf_DskA_TraR"/>
</dbReference>
<protein>
    <recommendedName>
        <fullName evidence="5">Zinc finger DksA/TraR C4-type domain-containing protein</fullName>
    </recommendedName>
</protein>
<comment type="caution">
    <text evidence="6">The sequence shown here is derived from an EMBL/GenBank/DDBJ whole genome shotgun (WGS) entry which is preliminary data.</text>
</comment>
<dbReference type="PANTHER" id="PTHR33823:SF4">
    <property type="entry name" value="GENERAL STRESS PROTEIN 16O"/>
    <property type="match status" value="1"/>
</dbReference>